<keyword evidence="1" id="KW-0175">Coiled coil</keyword>
<feature type="coiled-coil region" evidence="1">
    <location>
        <begin position="109"/>
        <end position="144"/>
    </location>
</feature>
<proteinExistence type="predicted"/>
<keyword evidence="2" id="KW-1133">Transmembrane helix</keyword>
<name>A0A1I4CVJ2_9ACTN</name>
<keyword evidence="4" id="KW-1185">Reference proteome</keyword>
<feature type="transmembrane region" description="Helical" evidence="2">
    <location>
        <begin position="45"/>
        <end position="68"/>
    </location>
</feature>
<gene>
    <name evidence="3" type="ORF">SAMN04488085_10442</name>
</gene>
<protein>
    <submittedName>
        <fullName evidence="3">Uncharacterized protein</fullName>
    </submittedName>
</protein>
<organism evidence="3 4">
    <name type="scientific">Geodermatophilus ruber</name>
    <dbReference type="NCBI Taxonomy" id="504800"/>
    <lineage>
        <taxon>Bacteria</taxon>
        <taxon>Bacillati</taxon>
        <taxon>Actinomycetota</taxon>
        <taxon>Actinomycetes</taxon>
        <taxon>Geodermatophilales</taxon>
        <taxon>Geodermatophilaceae</taxon>
        <taxon>Geodermatophilus</taxon>
    </lineage>
</organism>
<evidence type="ECO:0000256" key="1">
    <source>
        <dbReference type="SAM" id="Coils"/>
    </source>
</evidence>
<sequence length="288" mass="29685">MTDHETTVLSYRLQSLADHMTPQLDVVGQVRAARASHRRKRRTRIAALAVATVTTAVVAGTVTTTGLLTSGRGEVAGPGVPSAPVTADAGVRDRAQRAEEAQATQRAEAQAAAEASQAAEAEAARLAAEEAAAAEAAAAEAAQRSREQATAWQSRTFEGVSFQVPAGARAADTVDRSPVTSWMEGPSLTWNGPLLGGGQPSFVRVMITATYEGGMIPTDGGEGFTVPGADDAYGGIDAMDAAGVPTGRTTVWLDILDGDRLVRVSAEFAAGPEGEQMARELIASISIG</sequence>
<dbReference type="AlphaFoldDB" id="A0A1I4CVJ2"/>
<evidence type="ECO:0000313" key="4">
    <source>
        <dbReference type="Proteomes" id="UP000199152"/>
    </source>
</evidence>
<dbReference type="EMBL" id="FOSW01000004">
    <property type="protein sequence ID" value="SFK85344.1"/>
    <property type="molecule type" value="Genomic_DNA"/>
</dbReference>
<dbReference type="InParanoid" id="A0A1I4CVJ2"/>
<evidence type="ECO:0000313" key="3">
    <source>
        <dbReference type="EMBL" id="SFK85344.1"/>
    </source>
</evidence>
<accession>A0A1I4CVJ2</accession>
<dbReference type="Proteomes" id="UP000199152">
    <property type="component" value="Unassembled WGS sequence"/>
</dbReference>
<reference evidence="3 4" key="1">
    <citation type="submission" date="2016-10" db="EMBL/GenBank/DDBJ databases">
        <authorList>
            <person name="de Groot N.N."/>
        </authorList>
    </citation>
    <scope>NUCLEOTIDE SEQUENCE [LARGE SCALE GENOMIC DNA]</scope>
    <source>
        <strain evidence="3 4">DSM 45317</strain>
    </source>
</reference>
<evidence type="ECO:0000256" key="2">
    <source>
        <dbReference type="SAM" id="Phobius"/>
    </source>
</evidence>
<keyword evidence="2" id="KW-0812">Transmembrane</keyword>
<keyword evidence="2" id="KW-0472">Membrane</keyword>
<dbReference type="RefSeq" id="WP_091322859.1">
    <property type="nucleotide sequence ID" value="NZ_FOSW01000004.1"/>
</dbReference>